<dbReference type="Gramene" id="KFK35901">
    <property type="protein sequence ID" value="KFK35901"/>
    <property type="gene ID" value="AALP_AA4G051100"/>
</dbReference>
<feature type="region of interest" description="Disordered" evidence="1">
    <location>
        <begin position="200"/>
        <end position="219"/>
    </location>
</feature>
<name>A0A087H199_ARAAL</name>
<reference evidence="3" key="1">
    <citation type="journal article" date="2015" name="Nat. Plants">
        <title>Genome expansion of Arabis alpina linked with retrotransposition and reduced symmetric DNA methylation.</title>
        <authorList>
            <person name="Willing E.M."/>
            <person name="Rawat V."/>
            <person name="Mandakova T."/>
            <person name="Maumus F."/>
            <person name="James G.V."/>
            <person name="Nordstroem K.J."/>
            <person name="Becker C."/>
            <person name="Warthmann N."/>
            <person name="Chica C."/>
            <person name="Szarzynska B."/>
            <person name="Zytnicki M."/>
            <person name="Albani M.C."/>
            <person name="Kiefer C."/>
            <person name="Bergonzi S."/>
            <person name="Castaings L."/>
            <person name="Mateos J.L."/>
            <person name="Berns M.C."/>
            <person name="Bujdoso N."/>
            <person name="Piofczyk T."/>
            <person name="de Lorenzo L."/>
            <person name="Barrero-Sicilia C."/>
            <person name="Mateos I."/>
            <person name="Piednoel M."/>
            <person name="Hagmann J."/>
            <person name="Chen-Min-Tao R."/>
            <person name="Iglesias-Fernandez R."/>
            <person name="Schuster S.C."/>
            <person name="Alonso-Blanco C."/>
            <person name="Roudier F."/>
            <person name="Carbonero P."/>
            <person name="Paz-Ares J."/>
            <person name="Davis S.J."/>
            <person name="Pecinka A."/>
            <person name="Quesneville H."/>
            <person name="Colot V."/>
            <person name="Lysak M.A."/>
            <person name="Weigel D."/>
            <person name="Coupland G."/>
            <person name="Schneeberger K."/>
        </authorList>
    </citation>
    <scope>NUCLEOTIDE SEQUENCE [LARGE SCALE GENOMIC DNA]</scope>
    <source>
        <strain evidence="3">cv. Pajares</strain>
    </source>
</reference>
<protein>
    <submittedName>
        <fullName evidence="2">Uncharacterized protein</fullName>
    </submittedName>
</protein>
<proteinExistence type="predicted"/>
<dbReference type="EMBL" id="CM002872">
    <property type="protein sequence ID" value="KFK35901.1"/>
    <property type="molecule type" value="Genomic_DNA"/>
</dbReference>
<keyword evidence="3" id="KW-1185">Reference proteome</keyword>
<evidence type="ECO:0000313" key="2">
    <source>
        <dbReference type="EMBL" id="KFK35901.1"/>
    </source>
</evidence>
<evidence type="ECO:0000256" key="1">
    <source>
        <dbReference type="SAM" id="MobiDB-lite"/>
    </source>
</evidence>
<sequence length="480" mass="53221">MAGPAPNEQWGPYDPFEITAEEIRELSQFYRDVELRTPTGRDTPETVEPGWCCAYLCYFRSCRLTFPIRPLIFKVVTFLGLAFPQMALNFVRTLVGLLVRSCEDGMDISPRDILSLYIAKRCSRPLGKFYLSARSDCSVSTQLDDRVDINWHLNEYHAMVDKSCHPLYLLRRENVDWPSFTAIRELGELIRCRRTRSTSSREGSRIVPDASSGSSSLVEDRLVRRNSRLPGGSAPAHAHDVRPEELSEVLMLMSPLLGVDGPQMIPLERGGVRGLDAAMATMDRVLGKRLVTEMLPITVTSQPSLLPSSPKRPRLDPPLLVPSSDSAQGVHLSAASPIARPLPWSSSTMTLGELYLKLLDALKTAVGAAQGLTAEAEAMFCSLLSHEEVAELRASSESLVCQLEEAKLLAQSWLLEELRSGNTTVDGEVADLTGRLPTVERAHDELRVPDYSIDSLLAPRIRDSYSIIIPQNSKATNFPF</sequence>
<organism evidence="2 3">
    <name type="scientific">Arabis alpina</name>
    <name type="common">Alpine rock-cress</name>
    <dbReference type="NCBI Taxonomy" id="50452"/>
    <lineage>
        <taxon>Eukaryota</taxon>
        <taxon>Viridiplantae</taxon>
        <taxon>Streptophyta</taxon>
        <taxon>Embryophyta</taxon>
        <taxon>Tracheophyta</taxon>
        <taxon>Spermatophyta</taxon>
        <taxon>Magnoliopsida</taxon>
        <taxon>eudicotyledons</taxon>
        <taxon>Gunneridae</taxon>
        <taxon>Pentapetalae</taxon>
        <taxon>rosids</taxon>
        <taxon>malvids</taxon>
        <taxon>Brassicales</taxon>
        <taxon>Brassicaceae</taxon>
        <taxon>Arabideae</taxon>
        <taxon>Arabis</taxon>
    </lineage>
</organism>
<dbReference type="OrthoDB" id="1102599at2759"/>
<dbReference type="Proteomes" id="UP000029120">
    <property type="component" value="Chromosome 4"/>
</dbReference>
<evidence type="ECO:0000313" key="3">
    <source>
        <dbReference type="Proteomes" id="UP000029120"/>
    </source>
</evidence>
<dbReference type="AlphaFoldDB" id="A0A087H199"/>
<gene>
    <name evidence="2" type="ordered locus">AALP_Aa4g051100</name>
</gene>
<accession>A0A087H199</accession>